<comment type="subcellular location">
    <subcellularLocation>
        <location evidence="1">Cytoplasm</location>
    </subcellularLocation>
</comment>
<proteinExistence type="predicted"/>
<accession>A0A0R2QFU1</accession>
<comment type="function">
    <text evidence="7">Translation factor necessary for the incorporation of selenocysteine into proteins. It probably replaces EF-Tu for the insertion of selenocysteine directed by the UGA codon. SelB binds GTP and GDP.</text>
</comment>
<dbReference type="PROSITE" id="PS51722">
    <property type="entry name" value="G_TR_2"/>
    <property type="match status" value="1"/>
</dbReference>
<evidence type="ECO:0000259" key="9">
    <source>
        <dbReference type="PROSITE" id="PS51722"/>
    </source>
</evidence>
<dbReference type="Gene3D" id="3.40.50.300">
    <property type="entry name" value="P-loop containing nucleotide triphosphate hydrolases"/>
    <property type="match status" value="1"/>
</dbReference>
<dbReference type="InterPro" id="IPR000795">
    <property type="entry name" value="T_Tr_GTP-bd_dom"/>
</dbReference>
<dbReference type="InterPro" id="IPR036390">
    <property type="entry name" value="WH_DNA-bd_sf"/>
</dbReference>
<name>A0A0R2QFU1_9ACTN</name>
<dbReference type="GO" id="GO:0001514">
    <property type="term" value="P:selenocysteine incorporation"/>
    <property type="evidence" value="ECO:0007669"/>
    <property type="project" value="InterPro"/>
</dbReference>
<dbReference type="InterPro" id="IPR050055">
    <property type="entry name" value="EF-Tu_GTPase"/>
</dbReference>
<dbReference type="GO" id="GO:0003723">
    <property type="term" value="F:RNA binding"/>
    <property type="evidence" value="ECO:0007669"/>
    <property type="project" value="InterPro"/>
</dbReference>
<dbReference type="Proteomes" id="UP000051017">
    <property type="component" value="Unassembled WGS sequence"/>
</dbReference>
<evidence type="ECO:0000256" key="8">
    <source>
        <dbReference type="ARBA" id="ARBA00031615"/>
    </source>
</evidence>
<dbReference type="NCBIfam" id="TIGR00231">
    <property type="entry name" value="small_GTP"/>
    <property type="match status" value="1"/>
</dbReference>
<dbReference type="SUPFAM" id="SSF50447">
    <property type="entry name" value="Translation proteins"/>
    <property type="match status" value="1"/>
</dbReference>
<dbReference type="Pfam" id="PF03144">
    <property type="entry name" value="GTP_EFTU_D2"/>
    <property type="match status" value="1"/>
</dbReference>
<dbReference type="PANTHER" id="PTHR43721:SF22">
    <property type="entry name" value="ELONGATION FACTOR TU, MITOCHONDRIAL"/>
    <property type="match status" value="1"/>
</dbReference>
<dbReference type="GO" id="GO:0003924">
    <property type="term" value="F:GTPase activity"/>
    <property type="evidence" value="ECO:0007669"/>
    <property type="project" value="InterPro"/>
</dbReference>
<dbReference type="CDD" id="cd03696">
    <property type="entry name" value="SelB_II"/>
    <property type="match status" value="1"/>
</dbReference>
<evidence type="ECO:0000313" key="10">
    <source>
        <dbReference type="EMBL" id="KRO49161.1"/>
    </source>
</evidence>
<dbReference type="InterPro" id="IPR009001">
    <property type="entry name" value="Transl_elong_EF1A/Init_IF2_C"/>
</dbReference>
<evidence type="ECO:0000313" key="11">
    <source>
        <dbReference type="Proteomes" id="UP000051017"/>
    </source>
</evidence>
<dbReference type="AlphaFoldDB" id="A0A0R2QFU1"/>
<evidence type="ECO:0000256" key="7">
    <source>
        <dbReference type="ARBA" id="ARBA00025526"/>
    </source>
</evidence>
<dbReference type="InterPro" id="IPR015191">
    <property type="entry name" value="SelB_WHD4"/>
</dbReference>
<evidence type="ECO:0000256" key="4">
    <source>
        <dbReference type="ARBA" id="ARBA00022741"/>
    </source>
</evidence>
<keyword evidence="5" id="KW-0648">Protein biosynthesis</keyword>
<keyword evidence="4" id="KW-0547">Nucleotide-binding</keyword>
<dbReference type="SUPFAM" id="SSF52540">
    <property type="entry name" value="P-loop containing nucleoside triphosphate hydrolases"/>
    <property type="match status" value="1"/>
</dbReference>
<evidence type="ECO:0000256" key="1">
    <source>
        <dbReference type="ARBA" id="ARBA00004496"/>
    </source>
</evidence>
<sequence>MRIIATAGHVDHGKSSLVQALTGTDPDRWEEEKRRGLTIDLGFAFTQIAEQQIGFIDVPGHVRFLRNMLAGIGGIDACMFVVAANEGWKPQTEEHLRILDALGITQGVIVLTKTDLVDADALALTLDSVGHHVRSTFLEAAPVVQVSIHDSATLDTLRNTISDLIASLPPVINTHRPRIWVDRSFAAKGSGTVITGTLTGSSLSVGDELLVQPTNIVVKVRGIQSNGVSLDKLEAGNRCALNLTGIDHLDINRGDVLVVAGQWLGTNKFDASLKVLESIEHAVSKRGSYMMYVGSREIKVVLHTIGSTSIQNGETGFIRVVLPDMIPLVPGDRFILRESGRDETIGGGELLDIEPTLRSSKARPNKEILRLIAERGWVQLQQLHLLAGRNVDISEVEQVLDGWVTTNNNLAEVSKEVMALIDTSKDLGVDVASLSVYQRLVLPTLTNVTVREGRARGADANDVASHPMVKQFADAGCTPPDSASTDKAIVRQLVQRGLLVHCDELYFHSSAIDTAIIAARQLLVANPQGFTVAQFREHLGVSRKYALPLINHLDTTGFTRRRDDVRIAGAKL</sequence>
<dbReference type="InterPro" id="IPR036388">
    <property type="entry name" value="WH-like_DNA-bd_sf"/>
</dbReference>
<dbReference type="CDD" id="cd04171">
    <property type="entry name" value="SelB"/>
    <property type="match status" value="1"/>
</dbReference>
<keyword evidence="3" id="KW-0963">Cytoplasm</keyword>
<dbReference type="EMBL" id="LIBJ01000034">
    <property type="protein sequence ID" value="KRO49161.1"/>
    <property type="molecule type" value="Genomic_DNA"/>
</dbReference>
<comment type="caution">
    <text evidence="10">The sequence shown here is derived from an EMBL/GenBank/DDBJ whole genome shotgun (WGS) entry which is preliminary data.</text>
</comment>
<dbReference type="Pfam" id="PF00009">
    <property type="entry name" value="GTP_EFTU"/>
    <property type="match status" value="1"/>
</dbReference>
<protein>
    <recommendedName>
        <fullName evidence="2">Selenocysteine-specific elongation factor</fullName>
    </recommendedName>
    <alternativeName>
        <fullName evidence="8">SelB translation factor</fullName>
    </alternativeName>
</protein>
<dbReference type="GO" id="GO:0003746">
    <property type="term" value="F:translation elongation factor activity"/>
    <property type="evidence" value="ECO:0007669"/>
    <property type="project" value="InterPro"/>
</dbReference>
<dbReference type="InterPro" id="IPR004535">
    <property type="entry name" value="Transl_elong_SelB"/>
</dbReference>
<dbReference type="InterPro" id="IPR004161">
    <property type="entry name" value="EFTu-like_2"/>
</dbReference>
<evidence type="ECO:0000256" key="6">
    <source>
        <dbReference type="ARBA" id="ARBA00023134"/>
    </source>
</evidence>
<reference evidence="10 11" key="1">
    <citation type="submission" date="2015-10" db="EMBL/GenBank/DDBJ databases">
        <title>Metagenome-Assembled Genomes uncover a global brackish microbiome.</title>
        <authorList>
            <person name="Hugerth L.W."/>
            <person name="Larsson J."/>
            <person name="Alneberg J."/>
            <person name="Lindh M.V."/>
            <person name="Legrand C."/>
            <person name="Pinhassi J."/>
            <person name="Andersson A.F."/>
        </authorList>
    </citation>
    <scope>NUCLEOTIDE SEQUENCE [LARGE SCALE GENOMIC DNA]</scope>
    <source>
        <strain evidence="10">BACL6 MAG-120924-bin43</strain>
    </source>
</reference>
<dbReference type="Gene3D" id="1.10.10.10">
    <property type="entry name" value="Winged helix-like DNA-binding domain superfamily/Winged helix DNA-binding domain"/>
    <property type="match status" value="1"/>
</dbReference>
<evidence type="ECO:0000256" key="3">
    <source>
        <dbReference type="ARBA" id="ARBA00022490"/>
    </source>
</evidence>
<feature type="domain" description="Tr-type G" evidence="9">
    <location>
        <begin position="1"/>
        <end position="171"/>
    </location>
</feature>
<dbReference type="PANTHER" id="PTHR43721">
    <property type="entry name" value="ELONGATION FACTOR TU-RELATED"/>
    <property type="match status" value="1"/>
</dbReference>
<dbReference type="InterPro" id="IPR027417">
    <property type="entry name" value="P-loop_NTPase"/>
</dbReference>
<dbReference type="GO" id="GO:0005829">
    <property type="term" value="C:cytosol"/>
    <property type="evidence" value="ECO:0007669"/>
    <property type="project" value="TreeGrafter"/>
</dbReference>
<dbReference type="NCBIfam" id="TIGR00475">
    <property type="entry name" value="selB"/>
    <property type="match status" value="1"/>
</dbReference>
<organism evidence="10 11">
    <name type="scientific">Acidimicrobiia bacterium BACL6 MAG-120924-bin43</name>
    <dbReference type="NCBI Taxonomy" id="1655583"/>
    <lineage>
        <taxon>Bacteria</taxon>
        <taxon>Bacillati</taxon>
        <taxon>Actinomycetota</taxon>
        <taxon>Acidimicrobiia</taxon>
        <taxon>acIV cluster</taxon>
    </lineage>
</organism>
<keyword evidence="6" id="KW-0342">GTP-binding</keyword>
<dbReference type="Gene3D" id="2.40.30.10">
    <property type="entry name" value="Translation factors"/>
    <property type="match status" value="1"/>
</dbReference>
<evidence type="ECO:0000256" key="2">
    <source>
        <dbReference type="ARBA" id="ARBA00015953"/>
    </source>
</evidence>
<dbReference type="InterPro" id="IPR005225">
    <property type="entry name" value="Small_GTP-bd"/>
</dbReference>
<dbReference type="InterPro" id="IPR009000">
    <property type="entry name" value="Transl_B-barrel_sf"/>
</dbReference>
<dbReference type="GO" id="GO:0005525">
    <property type="term" value="F:GTP binding"/>
    <property type="evidence" value="ECO:0007669"/>
    <property type="project" value="UniProtKB-KW"/>
</dbReference>
<evidence type="ECO:0000256" key="5">
    <source>
        <dbReference type="ARBA" id="ARBA00022917"/>
    </source>
</evidence>
<gene>
    <name evidence="10" type="ORF">ABR75_05485</name>
</gene>
<dbReference type="SUPFAM" id="SSF46785">
    <property type="entry name" value="Winged helix' DNA-binding domain"/>
    <property type="match status" value="1"/>
</dbReference>
<dbReference type="SUPFAM" id="SSF50465">
    <property type="entry name" value="EF-Tu/eEF-1alpha/eIF2-gamma C-terminal domain"/>
    <property type="match status" value="1"/>
</dbReference>
<dbReference type="Pfam" id="PF09107">
    <property type="entry name" value="WHD_3rd_SelB"/>
    <property type="match status" value="1"/>
</dbReference>